<dbReference type="InterPro" id="IPR042098">
    <property type="entry name" value="TauD-like_sf"/>
</dbReference>
<evidence type="ECO:0000256" key="1">
    <source>
        <dbReference type="ARBA" id="ARBA00001954"/>
    </source>
</evidence>
<dbReference type="Proteomes" id="UP001597526">
    <property type="component" value="Unassembled WGS sequence"/>
</dbReference>
<dbReference type="InterPro" id="IPR050411">
    <property type="entry name" value="AlphaKG_dependent_hydroxylases"/>
</dbReference>
<dbReference type="GO" id="GO:0051213">
    <property type="term" value="F:dioxygenase activity"/>
    <property type="evidence" value="ECO:0007669"/>
    <property type="project" value="UniProtKB-KW"/>
</dbReference>
<dbReference type="RefSeq" id="WP_377765803.1">
    <property type="nucleotide sequence ID" value="NZ_JBHULB010000007.1"/>
</dbReference>
<protein>
    <submittedName>
        <fullName evidence="5">TauD/TfdA family dioxygenase</fullName>
    </submittedName>
</protein>
<dbReference type="PANTHER" id="PTHR10696:SF56">
    <property type="entry name" value="TAUD_TFDA-LIKE DOMAIN-CONTAINING PROTEIN"/>
    <property type="match status" value="1"/>
</dbReference>
<keyword evidence="2" id="KW-0560">Oxidoreductase</keyword>
<reference evidence="6" key="1">
    <citation type="journal article" date="2019" name="Int. J. Syst. Evol. Microbiol.">
        <title>The Global Catalogue of Microorganisms (GCM) 10K type strain sequencing project: providing services to taxonomists for standard genome sequencing and annotation.</title>
        <authorList>
            <consortium name="The Broad Institute Genomics Platform"/>
            <consortium name="The Broad Institute Genome Sequencing Center for Infectious Disease"/>
            <person name="Wu L."/>
            <person name="Ma J."/>
        </authorList>
    </citation>
    <scope>NUCLEOTIDE SEQUENCE [LARGE SCALE GENOMIC DNA]</scope>
    <source>
        <strain evidence="6">KCTC 52368</strain>
    </source>
</reference>
<keyword evidence="6" id="KW-1185">Reference proteome</keyword>
<comment type="caution">
    <text evidence="5">The sequence shown here is derived from an EMBL/GenBank/DDBJ whole genome shotgun (WGS) entry which is preliminary data.</text>
</comment>
<dbReference type="Pfam" id="PF02668">
    <property type="entry name" value="TauD"/>
    <property type="match status" value="1"/>
</dbReference>
<evidence type="ECO:0000313" key="5">
    <source>
        <dbReference type="EMBL" id="MFD2586094.1"/>
    </source>
</evidence>
<keyword evidence="3" id="KW-0045">Antibiotic biosynthesis</keyword>
<evidence type="ECO:0000256" key="2">
    <source>
        <dbReference type="ARBA" id="ARBA00023002"/>
    </source>
</evidence>
<dbReference type="PANTHER" id="PTHR10696">
    <property type="entry name" value="GAMMA-BUTYROBETAINE HYDROXYLASE-RELATED"/>
    <property type="match status" value="1"/>
</dbReference>
<feature type="domain" description="TauD/TfdA-like" evidence="4">
    <location>
        <begin position="31"/>
        <end position="313"/>
    </location>
</feature>
<gene>
    <name evidence="5" type="ORF">ACFSQJ_04085</name>
</gene>
<organism evidence="5 6">
    <name type="scientific">Croceitalea marina</name>
    <dbReference type="NCBI Taxonomy" id="1775166"/>
    <lineage>
        <taxon>Bacteria</taxon>
        <taxon>Pseudomonadati</taxon>
        <taxon>Bacteroidota</taxon>
        <taxon>Flavobacteriia</taxon>
        <taxon>Flavobacteriales</taxon>
        <taxon>Flavobacteriaceae</taxon>
        <taxon>Croceitalea</taxon>
    </lineage>
</organism>
<name>A0ABW5MSF6_9FLAO</name>
<evidence type="ECO:0000256" key="3">
    <source>
        <dbReference type="ARBA" id="ARBA00023194"/>
    </source>
</evidence>
<dbReference type="InterPro" id="IPR003819">
    <property type="entry name" value="TauD/TfdA-like"/>
</dbReference>
<accession>A0ABW5MSF6</accession>
<keyword evidence="5" id="KW-0223">Dioxygenase</keyword>
<evidence type="ECO:0000259" key="4">
    <source>
        <dbReference type="Pfam" id="PF02668"/>
    </source>
</evidence>
<comment type="cofactor">
    <cofactor evidence="1">
        <name>Fe(2+)</name>
        <dbReference type="ChEBI" id="CHEBI:29033"/>
    </cofactor>
</comment>
<sequence>MKWDNQKGLPYTIQCQFMANDKGFGAWYLDNQAMIEEKLKLNGAVLFKQCGISTINDFNQVLDLVTKNLKPYIDGFSPRSKLQSNIYTSTEYDKSQYITLHNELSYSSNWPNKLFFCCIVPSATGGETAISDCREVLHSIPESIVAEFREKGVRYIRNIHSGKGGGPSWQETFETHDKKEVEAFCDANDIEYEWRDSEMLRLTQNRSSIIKHPVTKEEVWFNQVDQFHPSHLPNEIYETLMMLNKNVPEDLPMYGCFGDGSEIPQEYLTEIRNIADSKRVTNKWDTGDILMVDNILTSHGRMPYTGERQILVAME</sequence>
<dbReference type="EMBL" id="JBHULB010000007">
    <property type="protein sequence ID" value="MFD2586094.1"/>
    <property type="molecule type" value="Genomic_DNA"/>
</dbReference>
<proteinExistence type="predicted"/>
<dbReference type="Gene3D" id="3.60.130.10">
    <property type="entry name" value="Clavaminate synthase-like"/>
    <property type="match status" value="1"/>
</dbReference>
<evidence type="ECO:0000313" key="6">
    <source>
        <dbReference type="Proteomes" id="UP001597526"/>
    </source>
</evidence>
<dbReference type="SUPFAM" id="SSF51197">
    <property type="entry name" value="Clavaminate synthase-like"/>
    <property type="match status" value="1"/>
</dbReference>